<dbReference type="PANTHER" id="PTHR33050">
    <property type="entry name" value="REVERSE TRANSCRIPTASE DOMAIN-CONTAINING PROTEIN"/>
    <property type="match status" value="1"/>
</dbReference>
<evidence type="ECO:0000313" key="1">
    <source>
        <dbReference type="EMBL" id="ORY90103.1"/>
    </source>
</evidence>
<sequence length="566" mass="63385">PSITSSLDAPPFGGVPSSVSSDPVLLSTLASASRLFHVSSPFHLDKLAVFLRVHPNRPLIDSILVGLAEGFWPGHNGDFSTTRERQPTHSDEDYTFLADTAAAEFEKGWLSEPFSDLLPGMHVPPTFVVRLPGRKPRQVVDQSSSGLNDGIDSSLSSVVYDTSRELGAVLRYHRFRGLDSAHHVIFKSDVKSAFRNIPVSPFWQIKQVHRIRLTIKGRHRWIFYVDRRLSLGGRCSPRIFCTIVNVIQFCTRIHFALDFPMGFVDDMFGADVSGLFAHVTHPRTRESRLVPIQQARILTGWTLIGMPWEWDKQEWSTRYLVILGHLFDSVNLTITLPSNKKLLFADEVSSFLAQRNPPLVQWQRLAGYAQWACYTMPYAKFALQPLYDKMAGKTMRRLGIHINVDTKRNLEWFVAELLAASPLSFLDPALDEWSSSDADITLITDACTNADVTDLPGLGFVVVDKLGPPLHFFHRASSTMGDIQLLEGIAVASAIAWVLTARPLVRRILVRTDSAPVVYSFDAGSGSSELKELVWASYLQLKEKRVDLRVKHIPGVRNTTADDLSR</sequence>
<reference evidence="1 2" key="1">
    <citation type="submission" date="2016-07" db="EMBL/GenBank/DDBJ databases">
        <title>Pervasive Adenine N6-methylation of Active Genes in Fungi.</title>
        <authorList>
            <consortium name="DOE Joint Genome Institute"/>
            <person name="Mondo S.J."/>
            <person name="Dannebaum R.O."/>
            <person name="Kuo R.C."/>
            <person name="Labutti K."/>
            <person name="Haridas S."/>
            <person name="Kuo A."/>
            <person name="Salamov A."/>
            <person name="Ahrendt S.R."/>
            <person name="Lipzen A."/>
            <person name="Sullivan W."/>
            <person name="Andreopoulos W.B."/>
            <person name="Clum A."/>
            <person name="Lindquist E."/>
            <person name="Daum C."/>
            <person name="Ramamoorthy G.K."/>
            <person name="Gryganskyi A."/>
            <person name="Culley D."/>
            <person name="Magnuson J.K."/>
            <person name="James T.Y."/>
            <person name="O'Malley M.A."/>
            <person name="Stajich J.E."/>
            <person name="Spatafora J.W."/>
            <person name="Visel A."/>
            <person name="Grigoriev I.V."/>
        </authorList>
    </citation>
    <scope>NUCLEOTIDE SEQUENCE [LARGE SCALE GENOMIC DNA]</scope>
    <source>
        <strain evidence="1 2">62-1032</strain>
    </source>
</reference>
<name>A0A1Y2G0F2_9BASI</name>
<dbReference type="SUPFAM" id="SSF56672">
    <property type="entry name" value="DNA/RNA polymerases"/>
    <property type="match status" value="1"/>
</dbReference>
<gene>
    <name evidence="1" type="ORF">BCR35DRAFT_255907</name>
</gene>
<evidence type="ECO:0008006" key="3">
    <source>
        <dbReference type="Google" id="ProtNLM"/>
    </source>
</evidence>
<organism evidence="1 2">
    <name type="scientific">Leucosporidium creatinivorum</name>
    <dbReference type="NCBI Taxonomy" id="106004"/>
    <lineage>
        <taxon>Eukaryota</taxon>
        <taxon>Fungi</taxon>
        <taxon>Dikarya</taxon>
        <taxon>Basidiomycota</taxon>
        <taxon>Pucciniomycotina</taxon>
        <taxon>Microbotryomycetes</taxon>
        <taxon>Leucosporidiales</taxon>
        <taxon>Leucosporidium</taxon>
    </lineage>
</organism>
<proteinExistence type="predicted"/>
<dbReference type="InParanoid" id="A0A1Y2G0F2"/>
<protein>
    <recommendedName>
        <fullName evidence="3">Reverse transcriptase domain-containing protein</fullName>
    </recommendedName>
</protein>
<keyword evidence="2" id="KW-1185">Reference proteome</keyword>
<dbReference type="AlphaFoldDB" id="A0A1Y2G0F2"/>
<dbReference type="Proteomes" id="UP000193467">
    <property type="component" value="Unassembled WGS sequence"/>
</dbReference>
<feature type="non-terminal residue" evidence="1">
    <location>
        <position position="1"/>
    </location>
</feature>
<evidence type="ECO:0000313" key="2">
    <source>
        <dbReference type="Proteomes" id="UP000193467"/>
    </source>
</evidence>
<comment type="caution">
    <text evidence="1">The sequence shown here is derived from an EMBL/GenBank/DDBJ whole genome shotgun (WGS) entry which is preliminary data.</text>
</comment>
<dbReference type="InterPro" id="IPR052055">
    <property type="entry name" value="Hepadnavirus_pol/RT"/>
</dbReference>
<dbReference type="STRING" id="106004.A0A1Y2G0F2"/>
<accession>A0A1Y2G0F2</accession>
<dbReference type="OrthoDB" id="3249498at2759"/>
<feature type="non-terminal residue" evidence="1">
    <location>
        <position position="566"/>
    </location>
</feature>
<dbReference type="EMBL" id="MCGR01000004">
    <property type="protein sequence ID" value="ORY90103.1"/>
    <property type="molecule type" value="Genomic_DNA"/>
</dbReference>
<dbReference type="PANTHER" id="PTHR33050:SF7">
    <property type="entry name" value="RIBONUCLEASE H"/>
    <property type="match status" value="1"/>
</dbReference>
<dbReference type="InterPro" id="IPR043502">
    <property type="entry name" value="DNA/RNA_pol_sf"/>
</dbReference>